<evidence type="ECO:0000256" key="3">
    <source>
        <dbReference type="ARBA" id="ARBA00022505"/>
    </source>
</evidence>
<evidence type="ECO:0000256" key="5">
    <source>
        <dbReference type="ARBA" id="ARBA00023002"/>
    </source>
</evidence>
<dbReference type="GO" id="GO:0009055">
    <property type="term" value="F:electron transfer activity"/>
    <property type="evidence" value="ECO:0007669"/>
    <property type="project" value="TreeGrafter"/>
</dbReference>
<dbReference type="GO" id="GO:0030288">
    <property type="term" value="C:outer membrane-bounded periplasmic space"/>
    <property type="evidence" value="ECO:0007669"/>
    <property type="project" value="TreeGrafter"/>
</dbReference>
<feature type="domain" description="Molybdopterin oxidoreductase" evidence="6">
    <location>
        <begin position="54"/>
        <end position="515"/>
    </location>
</feature>
<dbReference type="GO" id="GO:0016740">
    <property type="term" value="F:transferase activity"/>
    <property type="evidence" value="ECO:0007669"/>
    <property type="project" value="UniProtKB-KW"/>
</dbReference>
<organism evidence="9 10">
    <name type="scientific">Siculibacillus lacustris</name>
    <dbReference type="NCBI Taxonomy" id="1549641"/>
    <lineage>
        <taxon>Bacteria</taxon>
        <taxon>Pseudomonadati</taxon>
        <taxon>Pseudomonadota</taxon>
        <taxon>Alphaproteobacteria</taxon>
        <taxon>Hyphomicrobiales</taxon>
        <taxon>Ancalomicrobiaceae</taxon>
        <taxon>Siculibacillus</taxon>
    </lineage>
</organism>
<dbReference type="GO" id="GO:0043546">
    <property type="term" value="F:molybdopterin cofactor binding"/>
    <property type="evidence" value="ECO:0007669"/>
    <property type="project" value="InterPro"/>
</dbReference>
<feature type="domain" description="Molybdopterin oxidoreductase N-terminal" evidence="8">
    <location>
        <begin position="11"/>
        <end position="47"/>
    </location>
</feature>
<dbReference type="Pfam" id="PF00384">
    <property type="entry name" value="Molybdopterin"/>
    <property type="match status" value="1"/>
</dbReference>
<evidence type="ECO:0000259" key="8">
    <source>
        <dbReference type="Pfam" id="PF18364"/>
    </source>
</evidence>
<reference evidence="9 10" key="1">
    <citation type="submission" date="2019-02" db="EMBL/GenBank/DDBJ databases">
        <title>Siculibacillus lacustris gen. nov., sp. nov., a new rosette-forming bacterium isolated from a freshwater crater lake (Lake St. Ana, Romania).</title>
        <authorList>
            <person name="Felfoldi T."/>
            <person name="Marton Z."/>
            <person name="Szabo A."/>
            <person name="Mentes A."/>
            <person name="Boka K."/>
            <person name="Marialigeti K."/>
            <person name="Mathe I."/>
            <person name="Koncz M."/>
            <person name="Schumann P."/>
            <person name="Toth E."/>
        </authorList>
    </citation>
    <scope>NUCLEOTIDE SEQUENCE [LARGE SCALE GENOMIC DNA]</scope>
    <source>
        <strain evidence="9 10">SA-279</strain>
    </source>
</reference>
<comment type="similarity">
    <text evidence="2">Belongs to the prokaryotic molybdopterin-containing oxidoreductase family.</text>
</comment>
<sequence length="786" mass="85402">MPPRPPHPIVATHWGLYRARMAEDQIVGFDPFEADPDPSRLIEGVIAANDAPARIRRPAVRASFLAARRAGRTGRVEGEGRGREPFVEIGWDEALDLAAAELARVRDTHGNGAIFGGSYGWSSAGRFHHAQSQVHRFLNAIGGYTRSVQNYSFATADYLLPHVIGDRSGLIDGHTPWDRIADHAGLIVMFGGAPLKNAQVSSGGIARHIVGEAVARARENGARVICVSPLRADGAGEDVEWLPIRPGTDTALILALAEVLIAEDLVDRAFLERFTTGHAVFVDYVRGAGDGTPKTPEWAEAITTVPAATIRALARGLAATRSFLMVAWSLQRADFGEQPYWATIALAALLGQIGLPGGGFGFGYASVNGVGNAVPATRWPVLPQGTNRVADFIPVARIADALLSPGETYDFDGESRRYPDLRLIYWAGGNPFHHHQDLNRLRRAWQRPEAVIVNESWWNPLARHADIVLPATTALERDDIAASVRDRFVSPSHRVLAPVGEARDDYAIFSALAERLGAAEIFTEGLDTDGWLRRLWDEFRVRTPEAGDLPEFDRFWAEGPVLRPALAPAEQTDLLAEFRADPEANRLRTPSGRIELYSETVARFGYADCPGHPAWIPPREGWGSPLAARHPLHLLSNQPEHRLHSQYDHGGRSAEGKRRGREVVRLHAADAGARGIGDGDAVRLFNDRGACLAVAGLDDGVVPGVACLPTGAWWDPVEDGSDRPLDRHGNPNVLTADIGTSRLTQGPSAQSCLVEIERFDGPLPPVRAFDPPDFVELAPPPRDVAP</sequence>
<dbReference type="InterPro" id="IPR041460">
    <property type="entry name" value="Molybdopterin_N"/>
</dbReference>
<dbReference type="InterPro" id="IPR050612">
    <property type="entry name" value="Prok_Mopterin_Oxidored"/>
</dbReference>
<dbReference type="GO" id="GO:0030151">
    <property type="term" value="F:molybdenum ion binding"/>
    <property type="evidence" value="ECO:0007669"/>
    <property type="project" value="TreeGrafter"/>
</dbReference>
<evidence type="ECO:0000256" key="1">
    <source>
        <dbReference type="ARBA" id="ARBA00001942"/>
    </source>
</evidence>
<dbReference type="PANTHER" id="PTHR43742">
    <property type="entry name" value="TRIMETHYLAMINE-N-OXIDE REDUCTASE"/>
    <property type="match status" value="1"/>
</dbReference>
<dbReference type="CDD" id="cd02793">
    <property type="entry name" value="MopB_CT_DMSOR-BSOR-TMAOR"/>
    <property type="match status" value="1"/>
</dbReference>
<evidence type="ECO:0000256" key="2">
    <source>
        <dbReference type="ARBA" id="ARBA00010312"/>
    </source>
</evidence>
<dbReference type="Gene3D" id="2.40.40.20">
    <property type="match status" value="1"/>
</dbReference>
<accession>A0A4Q9VZK2</accession>
<dbReference type="AlphaFoldDB" id="A0A4Q9VZK2"/>
<name>A0A4Q9VZK2_9HYPH</name>
<dbReference type="PANTHER" id="PTHR43742:SF10">
    <property type="entry name" value="TRIMETHYLAMINE-N-OXIDE REDUCTASE 2"/>
    <property type="match status" value="1"/>
</dbReference>
<dbReference type="SUPFAM" id="SSF50692">
    <property type="entry name" value="ADC-like"/>
    <property type="match status" value="1"/>
</dbReference>
<dbReference type="Proteomes" id="UP000292781">
    <property type="component" value="Unassembled WGS sequence"/>
</dbReference>
<dbReference type="Pfam" id="PF01568">
    <property type="entry name" value="Molydop_binding"/>
    <property type="match status" value="1"/>
</dbReference>
<dbReference type="InterPro" id="IPR009010">
    <property type="entry name" value="Asp_de-COase-like_dom_sf"/>
</dbReference>
<dbReference type="EMBL" id="SJFN01000001">
    <property type="protein sequence ID" value="TBW41278.1"/>
    <property type="molecule type" value="Genomic_DNA"/>
</dbReference>
<feature type="domain" description="Molybdopterin dinucleotide-binding" evidence="7">
    <location>
        <begin position="632"/>
        <end position="752"/>
    </location>
</feature>
<evidence type="ECO:0000259" key="7">
    <source>
        <dbReference type="Pfam" id="PF01568"/>
    </source>
</evidence>
<comment type="cofactor">
    <cofactor evidence="1">
        <name>Mo-bis(molybdopterin guanine dinucleotide)</name>
        <dbReference type="ChEBI" id="CHEBI:60539"/>
    </cofactor>
</comment>
<dbReference type="InterPro" id="IPR041954">
    <property type="entry name" value="CT_DMSOR/BSOR/TMAOR"/>
</dbReference>
<dbReference type="GO" id="GO:0009061">
    <property type="term" value="P:anaerobic respiration"/>
    <property type="evidence" value="ECO:0007669"/>
    <property type="project" value="TreeGrafter"/>
</dbReference>
<dbReference type="RefSeq" id="WP_131304890.1">
    <property type="nucleotide sequence ID" value="NZ_SJFN01000001.1"/>
</dbReference>
<dbReference type="InterPro" id="IPR006656">
    <property type="entry name" value="Mopterin_OxRdtase"/>
</dbReference>
<evidence type="ECO:0000313" key="10">
    <source>
        <dbReference type="Proteomes" id="UP000292781"/>
    </source>
</evidence>
<keyword evidence="3" id="KW-0500">Molybdenum</keyword>
<dbReference type="Gene3D" id="3.90.55.10">
    <property type="entry name" value="Dimethylsulfoxide Reductase, domain 3"/>
    <property type="match status" value="1"/>
</dbReference>
<dbReference type="SUPFAM" id="SSF53706">
    <property type="entry name" value="Formate dehydrogenase/DMSO reductase, domains 1-3"/>
    <property type="match status" value="1"/>
</dbReference>
<gene>
    <name evidence="9" type="ORF">EYW49_00705</name>
</gene>
<keyword evidence="10" id="KW-1185">Reference proteome</keyword>
<comment type="caution">
    <text evidence="9">The sequence shown here is derived from an EMBL/GenBank/DDBJ whole genome shotgun (WGS) entry which is preliminary data.</text>
</comment>
<keyword evidence="4" id="KW-0479">Metal-binding</keyword>
<evidence type="ECO:0000256" key="4">
    <source>
        <dbReference type="ARBA" id="ARBA00022723"/>
    </source>
</evidence>
<protein>
    <submittedName>
        <fullName evidence="9">Asp-tRNA(Asn)/Glu-tRNA(Gln) amidotransferase GatCAB subunit C</fullName>
    </submittedName>
</protein>
<dbReference type="Pfam" id="PF18364">
    <property type="entry name" value="Molybdopterin_N"/>
    <property type="match status" value="1"/>
</dbReference>
<dbReference type="GO" id="GO:0016491">
    <property type="term" value="F:oxidoreductase activity"/>
    <property type="evidence" value="ECO:0007669"/>
    <property type="project" value="UniProtKB-KW"/>
</dbReference>
<dbReference type="Gene3D" id="3.40.50.740">
    <property type="match status" value="1"/>
</dbReference>
<proteinExistence type="inferred from homology"/>
<dbReference type="OrthoDB" id="9759518at2"/>
<keyword evidence="9" id="KW-0808">Transferase</keyword>
<dbReference type="Gene3D" id="3.40.228.10">
    <property type="entry name" value="Dimethylsulfoxide Reductase, domain 2"/>
    <property type="match status" value="1"/>
</dbReference>
<evidence type="ECO:0000259" key="6">
    <source>
        <dbReference type="Pfam" id="PF00384"/>
    </source>
</evidence>
<keyword evidence="5" id="KW-0560">Oxidoreductase</keyword>
<dbReference type="InterPro" id="IPR006657">
    <property type="entry name" value="MoPterin_dinucl-bd_dom"/>
</dbReference>
<evidence type="ECO:0000313" key="9">
    <source>
        <dbReference type="EMBL" id="TBW41278.1"/>
    </source>
</evidence>